<dbReference type="EMBL" id="LAZR01012724">
    <property type="protein sequence ID" value="KKM25419.1"/>
    <property type="molecule type" value="Genomic_DNA"/>
</dbReference>
<dbReference type="InterPro" id="IPR007197">
    <property type="entry name" value="rSAM"/>
</dbReference>
<dbReference type="SUPFAM" id="SSF102114">
    <property type="entry name" value="Radical SAM enzymes"/>
    <property type="match status" value="1"/>
</dbReference>
<dbReference type="GO" id="GO:0046872">
    <property type="term" value="F:metal ion binding"/>
    <property type="evidence" value="ECO:0007669"/>
    <property type="project" value="UniProtKB-KW"/>
</dbReference>
<name>A0A0F9IZ49_9ZZZZ</name>
<proteinExistence type="predicted"/>
<dbReference type="PROSITE" id="PS51918">
    <property type="entry name" value="RADICAL_SAM"/>
    <property type="match status" value="1"/>
</dbReference>
<dbReference type="PANTHER" id="PTHR43273:SF8">
    <property type="entry name" value="RADICAL SAM DOMAIN PROTEIN"/>
    <property type="match status" value="1"/>
</dbReference>
<evidence type="ECO:0000313" key="6">
    <source>
        <dbReference type="EMBL" id="KKM25419.1"/>
    </source>
</evidence>
<dbReference type="InterPro" id="IPR058240">
    <property type="entry name" value="rSAM_sf"/>
</dbReference>
<dbReference type="InterPro" id="IPR023867">
    <property type="entry name" value="Sulphatase_maturase_rSAM"/>
</dbReference>
<dbReference type="GO" id="GO:0051536">
    <property type="term" value="F:iron-sulfur cluster binding"/>
    <property type="evidence" value="ECO:0007669"/>
    <property type="project" value="UniProtKB-KW"/>
</dbReference>
<feature type="domain" description="Radical SAM core" evidence="5">
    <location>
        <begin position="5"/>
        <end position="185"/>
    </location>
</feature>
<evidence type="ECO:0000256" key="4">
    <source>
        <dbReference type="ARBA" id="ARBA00023014"/>
    </source>
</evidence>
<keyword evidence="4" id="KW-0411">Iron-sulfur</keyword>
<keyword evidence="2" id="KW-0479">Metal-binding</keyword>
<gene>
    <name evidence="6" type="ORF">LCGC14_1595160</name>
</gene>
<evidence type="ECO:0000256" key="3">
    <source>
        <dbReference type="ARBA" id="ARBA00023004"/>
    </source>
</evidence>
<evidence type="ECO:0000256" key="2">
    <source>
        <dbReference type="ARBA" id="ARBA00022723"/>
    </source>
</evidence>
<dbReference type="InterPro" id="IPR013785">
    <property type="entry name" value="Aldolase_TIM"/>
</dbReference>
<dbReference type="Pfam" id="PF04055">
    <property type="entry name" value="Radical_SAM"/>
    <property type="match status" value="1"/>
</dbReference>
<reference evidence="6" key="1">
    <citation type="journal article" date="2015" name="Nature">
        <title>Complex archaea that bridge the gap between prokaryotes and eukaryotes.</title>
        <authorList>
            <person name="Spang A."/>
            <person name="Saw J.H."/>
            <person name="Jorgensen S.L."/>
            <person name="Zaremba-Niedzwiedzka K."/>
            <person name="Martijn J."/>
            <person name="Lind A.E."/>
            <person name="van Eijk R."/>
            <person name="Schleper C."/>
            <person name="Guy L."/>
            <person name="Ettema T.J."/>
        </authorList>
    </citation>
    <scope>NUCLEOTIDE SEQUENCE</scope>
</reference>
<dbReference type="Gene3D" id="3.20.20.70">
    <property type="entry name" value="Aldolase class I"/>
    <property type="match status" value="1"/>
</dbReference>
<keyword evidence="3" id="KW-0408">Iron</keyword>
<accession>A0A0F9IZ49</accession>
<dbReference type="SFLD" id="SFLDS00029">
    <property type="entry name" value="Radical_SAM"/>
    <property type="match status" value="1"/>
</dbReference>
<feature type="non-terminal residue" evidence="6">
    <location>
        <position position="185"/>
    </location>
</feature>
<keyword evidence="1" id="KW-0949">S-adenosyl-L-methionine</keyword>
<dbReference type="GO" id="GO:0016491">
    <property type="term" value="F:oxidoreductase activity"/>
    <property type="evidence" value="ECO:0007669"/>
    <property type="project" value="InterPro"/>
</dbReference>
<dbReference type="CDD" id="cd01335">
    <property type="entry name" value="Radical_SAM"/>
    <property type="match status" value="1"/>
</dbReference>
<protein>
    <recommendedName>
        <fullName evidence="5">Radical SAM core domain-containing protein</fullName>
    </recommendedName>
</protein>
<comment type="caution">
    <text evidence="6">The sequence shown here is derived from an EMBL/GenBank/DDBJ whole genome shotgun (WGS) entry which is preliminary data.</text>
</comment>
<evidence type="ECO:0000256" key="1">
    <source>
        <dbReference type="ARBA" id="ARBA00022691"/>
    </source>
</evidence>
<evidence type="ECO:0000259" key="5">
    <source>
        <dbReference type="PROSITE" id="PS51918"/>
    </source>
</evidence>
<organism evidence="6">
    <name type="scientific">marine sediment metagenome</name>
    <dbReference type="NCBI Taxonomy" id="412755"/>
    <lineage>
        <taxon>unclassified sequences</taxon>
        <taxon>metagenomes</taxon>
        <taxon>ecological metagenomes</taxon>
    </lineage>
</organism>
<sequence>MSNKDSGTNTLWLVVTRTCNLACGYCYQTDSSHRREVIKAQGNLPIMSKSVADKALPWAIQWAPLGGLRVNLYGGEPLLAWPLIRSIVPEWKAAFKEAGKPLHWSITTNGALLRPPVREFMDKEGVGMLLSLDGPPEAHNAARPLKGGAPSWDEIDPEGILKWRPNLEIAWTLAPTGIWHADMVD</sequence>
<dbReference type="SFLD" id="SFLDG01067">
    <property type="entry name" value="SPASM/twitch_domain_containing"/>
    <property type="match status" value="1"/>
</dbReference>
<dbReference type="PANTHER" id="PTHR43273">
    <property type="entry name" value="ANAEROBIC SULFATASE-MATURATING ENZYME HOMOLOG ASLB-RELATED"/>
    <property type="match status" value="1"/>
</dbReference>
<dbReference type="AlphaFoldDB" id="A0A0F9IZ49"/>